<gene>
    <name evidence="1" type="ORF">SDC9_149505</name>
</gene>
<proteinExistence type="predicted"/>
<evidence type="ECO:0000313" key="1">
    <source>
        <dbReference type="EMBL" id="MPN02291.1"/>
    </source>
</evidence>
<dbReference type="AlphaFoldDB" id="A0A645EJY5"/>
<name>A0A645EJY5_9ZZZZ</name>
<comment type="caution">
    <text evidence="1">The sequence shown here is derived from an EMBL/GenBank/DDBJ whole genome shotgun (WGS) entry which is preliminary data.</text>
</comment>
<organism evidence="1">
    <name type="scientific">bioreactor metagenome</name>
    <dbReference type="NCBI Taxonomy" id="1076179"/>
    <lineage>
        <taxon>unclassified sequences</taxon>
        <taxon>metagenomes</taxon>
        <taxon>ecological metagenomes</taxon>
    </lineage>
</organism>
<sequence>MEHDVFDPVGADPAGRCTIAEADAPRLGQAVVVIRCDLRGEVHHLGPGRGDLVAGIGEGRRRIPDQRLDRGAYGRGVEGAVDRAVGLPVLTEVPVDVGLGLGRRGYRPAAGDQRLDESGLRHECDVRGVATLHPQRDLLRECLVTLIVDGGSGALLECLEGLDVRVRLGRDDRGVDGDRRPRQIAVGAEGRTVDGCGGVGSAARIGAASGQAHREDQGT</sequence>
<protein>
    <submittedName>
        <fullName evidence="1">Uncharacterized protein</fullName>
    </submittedName>
</protein>
<dbReference type="EMBL" id="VSSQ01048243">
    <property type="protein sequence ID" value="MPN02291.1"/>
    <property type="molecule type" value="Genomic_DNA"/>
</dbReference>
<reference evidence="1" key="1">
    <citation type="submission" date="2019-08" db="EMBL/GenBank/DDBJ databases">
        <authorList>
            <person name="Kucharzyk K."/>
            <person name="Murdoch R.W."/>
            <person name="Higgins S."/>
            <person name="Loffler F."/>
        </authorList>
    </citation>
    <scope>NUCLEOTIDE SEQUENCE</scope>
</reference>
<accession>A0A645EJY5</accession>